<dbReference type="Proteomes" id="UP000251842">
    <property type="component" value="Chromosome"/>
</dbReference>
<sequence>MAQPNLESFKRRALALALRVTADTAVVPTAAANGVMLFNGSSGTEFDKVERPVDRPHFTSDPFVVGLKRAFIEGEFELYPPATPGAAATSDADCGVLLLPAGMTAVKDAVAKTTRYNPISQGIPLSDAYFWHAGTLKKVEAARHNVSRLSLAVGDRFKGQIRVQGTYDNVEAQALPAITVPGVVPTVARAENTETTLKLLPGGADLVVWAKSLQVDFNNSIKTKEYTSHEETGIDDRKATWSLRLAKTDLAEFNPWTVRDAGTLITATLRLTEAANKYSELGIRGQIEQINEVDIDGDYGWELSGPCIASDAGGDEFYIEFGDTTP</sequence>
<evidence type="ECO:0000313" key="1">
    <source>
        <dbReference type="EMBL" id="AXA83714.1"/>
    </source>
</evidence>
<accession>A0A344J3V4</accession>
<dbReference type="EMBL" id="CP029556">
    <property type="protein sequence ID" value="AXA83714.1"/>
    <property type="molecule type" value="Genomic_DNA"/>
</dbReference>
<proteinExistence type="predicted"/>
<name>A0A344J3V4_9GAMM</name>
<reference evidence="2" key="1">
    <citation type="submission" date="2018-05" db="EMBL/GenBank/DDBJ databases">
        <title>Luteimonas pekinense sp. nov., isolated from human Meibomian gland secretions, Beijing, China.</title>
        <authorList>
            <person name="Wen T."/>
            <person name="Bai H."/>
            <person name="Lv H."/>
        </authorList>
    </citation>
    <scope>NUCLEOTIDE SEQUENCE [LARGE SCALE GENOMIC DNA]</scope>
    <source>
        <strain evidence="2">83-4</strain>
    </source>
</reference>
<dbReference type="RefSeq" id="WP_112925930.1">
    <property type="nucleotide sequence ID" value="NZ_CP029556.1"/>
</dbReference>
<keyword evidence="2" id="KW-1185">Reference proteome</keyword>
<protein>
    <submittedName>
        <fullName evidence="1">Uncharacterized protein</fullName>
    </submittedName>
</protein>
<gene>
    <name evidence="1" type="ORF">DCD74_02505</name>
</gene>
<organism evidence="1 2">
    <name type="scientific">Solilutibacter oculi</name>
    <dbReference type="NCBI Taxonomy" id="2698682"/>
    <lineage>
        <taxon>Bacteria</taxon>
        <taxon>Pseudomonadati</taxon>
        <taxon>Pseudomonadota</taxon>
        <taxon>Gammaproteobacteria</taxon>
        <taxon>Lysobacterales</taxon>
        <taxon>Lysobacteraceae</taxon>
        <taxon>Solilutibacter</taxon>
    </lineage>
</organism>
<dbReference type="OrthoDB" id="6058979at2"/>
<evidence type="ECO:0000313" key="2">
    <source>
        <dbReference type="Proteomes" id="UP000251842"/>
    </source>
</evidence>
<dbReference type="KEGG" id="lue:DCD74_02505"/>
<dbReference type="AlphaFoldDB" id="A0A344J3V4"/>